<gene>
    <name evidence="1" type="ORF">F5I99_01485</name>
</gene>
<dbReference type="RefSeq" id="WP_151053318.1">
    <property type="nucleotide sequence ID" value="NZ_CP044222.1"/>
</dbReference>
<name>A0A5J6LA71_9GAMM</name>
<proteinExistence type="predicted"/>
<dbReference type="Proteomes" id="UP000325606">
    <property type="component" value="Chromosome"/>
</dbReference>
<evidence type="ECO:0000313" key="2">
    <source>
        <dbReference type="Proteomes" id="UP000325606"/>
    </source>
</evidence>
<dbReference type="EMBL" id="CP044222">
    <property type="protein sequence ID" value="QEW05271.1"/>
    <property type="molecule type" value="Genomic_DNA"/>
</dbReference>
<keyword evidence="2" id="KW-1185">Reference proteome</keyword>
<organism evidence="1 2">
    <name type="scientific">Nitrincola iocasae</name>
    <dbReference type="NCBI Taxonomy" id="2614693"/>
    <lineage>
        <taxon>Bacteria</taxon>
        <taxon>Pseudomonadati</taxon>
        <taxon>Pseudomonadota</taxon>
        <taxon>Gammaproteobacteria</taxon>
        <taxon>Oceanospirillales</taxon>
        <taxon>Oceanospirillaceae</taxon>
        <taxon>Nitrincola</taxon>
    </lineage>
</organism>
<sequence length="147" mass="16702">MLLKLKQSNLPFAHNSEQISSSRTSKALAIVFTLNIFKVILSAINTIRHIKTLKVRVRDKHVSVLNAWAFAVNQVWSCCSDLSSRSIRERQVWLSVYDLQAYTKGASKELGLNTATVQMIGHEYATRRNQFKKINLTGERAVVYIAH</sequence>
<protein>
    <recommendedName>
        <fullName evidence="3">Transposase</fullName>
    </recommendedName>
</protein>
<dbReference type="KEGG" id="nik:F5I99_01485"/>
<accession>A0A5J6LA71</accession>
<dbReference type="AlphaFoldDB" id="A0A5J6LA71"/>
<evidence type="ECO:0000313" key="1">
    <source>
        <dbReference type="EMBL" id="QEW05271.1"/>
    </source>
</evidence>
<reference evidence="1 2" key="1">
    <citation type="submission" date="2019-09" db="EMBL/GenBank/DDBJ databases">
        <title>Nitrincola iocasae sp. nov., a bacterium isolated from the sediment collected at a cold seep field in South China Sea.</title>
        <authorList>
            <person name="Zhang H."/>
            <person name="Wang H."/>
            <person name="Li C."/>
        </authorList>
    </citation>
    <scope>NUCLEOTIDE SEQUENCE [LARGE SCALE GENOMIC DNA]</scope>
    <source>
        <strain evidence="1 2">KXZD1103</strain>
    </source>
</reference>
<evidence type="ECO:0008006" key="3">
    <source>
        <dbReference type="Google" id="ProtNLM"/>
    </source>
</evidence>